<reference evidence="1 2" key="1">
    <citation type="submission" date="2014-11" db="EMBL/GenBank/DDBJ databases">
        <authorList>
            <person name="Zhu J."/>
            <person name="Qi W."/>
            <person name="Song R."/>
        </authorList>
    </citation>
    <scope>NUCLEOTIDE SEQUENCE [LARGE SCALE GENOMIC DNA]</scope>
</reference>
<dbReference type="Proteomes" id="UP000041254">
    <property type="component" value="Unassembled WGS sequence"/>
</dbReference>
<dbReference type="PhylomeDB" id="A0A0G4ETS4"/>
<evidence type="ECO:0000313" key="1">
    <source>
        <dbReference type="EMBL" id="CEM02027.1"/>
    </source>
</evidence>
<protein>
    <submittedName>
        <fullName evidence="1">Uncharacterized protein</fullName>
    </submittedName>
</protein>
<dbReference type="EMBL" id="CDMY01000316">
    <property type="protein sequence ID" value="CEM02027.1"/>
    <property type="molecule type" value="Genomic_DNA"/>
</dbReference>
<dbReference type="AlphaFoldDB" id="A0A0G4ETS4"/>
<proteinExistence type="predicted"/>
<sequence>MAQRGLRLEEVDIALRGLASTSRVEAVDEVCKLCLAPEAKEDWSRSDIASTCDCCGSRRMMPLVTPSSCWPPSPLVCTFPTYSTAFQAPSPLLSRLIPSLTFPRARCLKVDECSLPEGPPYGSPVPEVVLSNVSHLFPHVTRAEERCYNFTC</sequence>
<name>A0A0G4ETS4_VITBC</name>
<dbReference type="VEuPathDB" id="CryptoDB:Vbra_13414"/>
<keyword evidence="2" id="KW-1185">Reference proteome</keyword>
<organism evidence="1 2">
    <name type="scientific">Vitrella brassicaformis (strain CCMP3155)</name>
    <dbReference type="NCBI Taxonomy" id="1169540"/>
    <lineage>
        <taxon>Eukaryota</taxon>
        <taxon>Sar</taxon>
        <taxon>Alveolata</taxon>
        <taxon>Colpodellida</taxon>
        <taxon>Vitrellaceae</taxon>
        <taxon>Vitrella</taxon>
    </lineage>
</organism>
<dbReference type="InParanoid" id="A0A0G4ETS4"/>
<accession>A0A0G4ETS4</accession>
<gene>
    <name evidence="1" type="ORF">Vbra_13414</name>
</gene>
<evidence type="ECO:0000313" key="2">
    <source>
        <dbReference type="Proteomes" id="UP000041254"/>
    </source>
</evidence>